<dbReference type="PANTHER" id="PTHR42760:SF40">
    <property type="entry name" value="3-OXOACYL-[ACYL-CARRIER-PROTEIN] REDUCTASE, CHLOROPLASTIC"/>
    <property type="match status" value="1"/>
</dbReference>
<dbReference type="PRINTS" id="PR00081">
    <property type="entry name" value="GDHRDH"/>
</dbReference>
<dbReference type="InterPro" id="IPR002347">
    <property type="entry name" value="SDR_fam"/>
</dbReference>
<protein>
    <submittedName>
        <fullName evidence="3">SDR family oxidoreductase</fullName>
    </submittedName>
</protein>
<dbReference type="InterPro" id="IPR020904">
    <property type="entry name" value="Sc_DH/Rdtase_CS"/>
</dbReference>
<organism evidence="3 4">
    <name type="scientific">Amycolatopsis alkalitolerans</name>
    <dbReference type="NCBI Taxonomy" id="2547244"/>
    <lineage>
        <taxon>Bacteria</taxon>
        <taxon>Bacillati</taxon>
        <taxon>Actinomycetota</taxon>
        <taxon>Actinomycetes</taxon>
        <taxon>Pseudonocardiales</taxon>
        <taxon>Pseudonocardiaceae</taxon>
        <taxon>Amycolatopsis</taxon>
    </lineage>
</organism>
<dbReference type="GO" id="GO:0016616">
    <property type="term" value="F:oxidoreductase activity, acting on the CH-OH group of donors, NAD or NADP as acceptor"/>
    <property type="evidence" value="ECO:0007669"/>
    <property type="project" value="TreeGrafter"/>
</dbReference>
<evidence type="ECO:0000313" key="3">
    <source>
        <dbReference type="EMBL" id="TNC18852.1"/>
    </source>
</evidence>
<dbReference type="EMBL" id="VDFW01000059">
    <property type="protein sequence ID" value="TNC18852.1"/>
    <property type="molecule type" value="Genomic_DNA"/>
</dbReference>
<sequence length="280" mass="29361">MKVALVTGCGKRDGMGQAIARTLAAEKIAVVVSDRLPGGVPNQRQERLGRKDEWTVESLVAAITAEGGTASAVTGDIGAEEDARRMIDEAVSRHGRLDILVNNAAAPQGPDRQDIEDVPIDVWDQVIRINLRGTYLMSRFAVPVMRAQRWGRIVNIASMAGLSAAPAAGAYSASKAGVIGLTRSLAMDLGPWGVTVNAICPGLVGTSRAVLNPDPALDDQEVLAQRGNAISVGRVGMPEDIAAAVRYLASEEAGYVTAQTLILDGGGFSRFPSKRPAPPS</sequence>
<accession>A0A5C4LP12</accession>
<dbReference type="CDD" id="cd05233">
    <property type="entry name" value="SDR_c"/>
    <property type="match status" value="1"/>
</dbReference>
<dbReference type="InterPro" id="IPR036291">
    <property type="entry name" value="NAD(P)-bd_dom_sf"/>
</dbReference>
<comment type="similarity">
    <text evidence="1">Belongs to the short-chain dehydrogenases/reductases (SDR) family.</text>
</comment>
<keyword evidence="4" id="KW-1185">Reference proteome</keyword>
<dbReference type="Gene3D" id="3.40.50.720">
    <property type="entry name" value="NAD(P)-binding Rossmann-like Domain"/>
    <property type="match status" value="1"/>
</dbReference>
<dbReference type="OrthoDB" id="4288312at2"/>
<dbReference type="PANTHER" id="PTHR42760">
    <property type="entry name" value="SHORT-CHAIN DEHYDROGENASES/REDUCTASES FAMILY MEMBER"/>
    <property type="match status" value="1"/>
</dbReference>
<dbReference type="FunFam" id="3.40.50.720:FF:000084">
    <property type="entry name" value="Short-chain dehydrogenase reductase"/>
    <property type="match status" value="1"/>
</dbReference>
<dbReference type="PRINTS" id="PR00080">
    <property type="entry name" value="SDRFAMILY"/>
</dbReference>
<dbReference type="PROSITE" id="PS00061">
    <property type="entry name" value="ADH_SHORT"/>
    <property type="match status" value="1"/>
</dbReference>
<keyword evidence="2" id="KW-0560">Oxidoreductase</keyword>
<evidence type="ECO:0000313" key="4">
    <source>
        <dbReference type="Proteomes" id="UP000305546"/>
    </source>
</evidence>
<evidence type="ECO:0000256" key="1">
    <source>
        <dbReference type="ARBA" id="ARBA00006484"/>
    </source>
</evidence>
<dbReference type="Pfam" id="PF13561">
    <property type="entry name" value="adh_short_C2"/>
    <property type="match status" value="1"/>
</dbReference>
<reference evidence="3 4" key="1">
    <citation type="submission" date="2019-06" db="EMBL/GenBank/DDBJ databases">
        <title>Amycolatopsis alkalitolerans sp. nov., isolated from Gastrodia elata Blume.</title>
        <authorList>
            <person name="Narsing Rao M.P."/>
            <person name="Li W.J."/>
        </authorList>
    </citation>
    <scope>NUCLEOTIDE SEQUENCE [LARGE SCALE GENOMIC DNA]</scope>
    <source>
        <strain evidence="3 4">SYSUP0005</strain>
    </source>
</reference>
<dbReference type="RefSeq" id="WP_139100803.1">
    <property type="nucleotide sequence ID" value="NZ_VDFW01000059.1"/>
</dbReference>
<name>A0A5C4LP12_9PSEU</name>
<evidence type="ECO:0000256" key="2">
    <source>
        <dbReference type="ARBA" id="ARBA00023002"/>
    </source>
</evidence>
<dbReference type="Proteomes" id="UP000305546">
    <property type="component" value="Unassembled WGS sequence"/>
</dbReference>
<proteinExistence type="inferred from homology"/>
<dbReference type="AlphaFoldDB" id="A0A5C4LP12"/>
<comment type="caution">
    <text evidence="3">The sequence shown here is derived from an EMBL/GenBank/DDBJ whole genome shotgun (WGS) entry which is preliminary data.</text>
</comment>
<dbReference type="GO" id="GO:0030497">
    <property type="term" value="P:fatty acid elongation"/>
    <property type="evidence" value="ECO:0007669"/>
    <property type="project" value="TreeGrafter"/>
</dbReference>
<dbReference type="SUPFAM" id="SSF51735">
    <property type="entry name" value="NAD(P)-binding Rossmann-fold domains"/>
    <property type="match status" value="1"/>
</dbReference>
<gene>
    <name evidence="3" type="ORF">FG385_33345</name>
</gene>